<sequence length="263" mass="29084">MQHPLQQALQQQQLLRVLRLQYTEEEPALDLSMLTQLEELVAAIQPGGTVLPPQLKRLRAWNWKPIQDLSALTQLQDLTATVEPGQSVLPPQLQSLRVTNSVDGHILAVLTQLQQLRRLRLKVCFEEPQLLLCLKQLPGLQHLHLAYCEVQHAAGTAAAWAQLPQLKALKVTWSDEEEEDLPDEEELAVIWAGALACTGLTRLWLSAQNHWIDPDSVAVCFGLARLTGLQELTIGSITSLVPGDAWALTALTALTYLSLSGVL</sequence>
<reference evidence="2 3" key="1">
    <citation type="submission" date="2016-10" db="EMBL/GenBank/DDBJ databases">
        <authorList>
            <person name="Cai Z."/>
        </authorList>
    </citation>
    <scope>NUCLEOTIDE SEQUENCE [LARGE SCALE GENOMIC DNA]</scope>
</reference>
<dbReference type="AlphaFoldDB" id="A0A383W123"/>
<dbReference type="GO" id="GO:0005930">
    <property type="term" value="C:axoneme"/>
    <property type="evidence" value="ECO:0007669"/>
    <property type="project" value="UniProtKB-SubCell"/>
</dbReference>
<evidence type="ECO:0000313" key="3">
    <source>
        <dbReference type="Proteomes" id="UP000256970"/>
    </source>
</evidence>
<proteinExistence type="predicted"/>
<comment type="subcellular location">
    <subcellularLocation>
        <location evidence="1">Cytoplasm</location>
        <location evidence="1">Cytoskeleton</location>
        <location evidence="1">Cilium axoneme</location>
    </subcellularLocation>
</comment>
<accession>A0A383W123</accession>
<evidence type="ECO:0000313" key="2">
    <source>
        <dbReference type="EMBL" id="SZX70366.1"/>
    </source>
</evidence>
<dbReference type="InterPro" id="IPR032675">
    <property type="entry name" value="LRR_dom_sf"/>
</dbReference>
<keyword evidence="3" id="KW-1185">Reference proteome</keyword>
<evidence type="ECO:0000256" key="1">
    <source>
        <dbReference type="ARBA" id="ARBA00004430"/>
    </source>
</evidence>
<protein>
    <submittedName>
        <fullName evidence="2">Uncharacterized protein</fullName>
    </submittedName>
</protein>
<dbReference type="SUPFAM" id="SSF52047">
    <property type="entry name" value="RNI-like"/>
    <property type="match status" value="1"/>
</dbReference>
<name>A0A383W123_TETOB</name>
<organism evidence="2 3">
    <name type="scientific">Tetradesmus obliquus</name>
    <name type="common">Green alga</name>
    <name type="synonym">Acutodesmus obliquus</name>
    <dbReference type="NCBI Taxonomy" id="3088"/>
    <lineage>
        <taxon>Eukaryota</taxon>
        <taxon>Viridiplantae</taxon>
        <taxon>Chlorophyta</taxon>
        <taxon>core chlorophytes</taxon>
        <taxon>Chlorophyceae</taxon>
        <taxon>CS clade</taxon>
        <taxon>Sphaeropleales</taxon>
        <taxon>Scenedesmaceae</taxon>
        <taxon>Tetradesmus</taxon>
    </lineage>
</organism>
<gene>
    <name evidence="2" type="ORF">BQ4739_LOCUS10583</name>
</gene>
<dbReference type="Proteomes" id="UP000256970">
    <property type="component" value="Unassembled WGS sequence"/>
</dbReference>
<dbReference type="EMBL" id="FNXT01000987">
    <property type="protein sequence ID" value="SZX70366.1"/>
    <property type="molecule type" value="Genomic_DNA"/>
</dbReference>
<dbReference type="Gene3D" id="3.80.10.10">
    <property type="entry name" value="Ribonuclease Inhibitor"/>
    <property type="match status" value="1"/>
</dbReference>